<evidence type="ECO:0008006" key="3">
    <source>
        <dbReference type="Google" id="ProtNLM"/>
    </source>
</evidence>
<dbReference type="InterPro" id="IPR032675">
    <property type="entry name" value="LRR_dom_sf"/>
</dbReference>
<dbReference type="EMBL" id="JACAZI010000006">
    <property type="protein sequence ID" value="KAF7358044.1"/>
    <property type="molecule type" value="Genomic_DNA"/>
</dbReference>
<organism evidence="1 2">
    <name type="scientific">Mycena venus</name>
    <dbReference type="NCBI Taxonomy" id="2733690"/>
    <lineage>
        <taxon>Eukaryota</taxon>
        <taxon>Fungi</taxon>
        <taxon>Dikarya</taxon>
        <taxon>Basidiomycota</taxon>
        <taxon>Agaricomycotina</taxon>
        <taxon>Agaricomycetes</taxon>
        <taxon>Agaricomycetidae</taxon>
        <taxon>Agaricales</taxon>
        <taxon>Marasmiineae</taxon>
        <taxon>Mycenaceae</taxon>
        <taxon>Mycena</taxon>
    </lineage>
</organism>
<dbReference type="OrthoDB" id="3221235at2759"/>
<dbReference type="AlphaFoldDB" id="A0A8H7D116"/>
<evidence type="ECO:0000313" key="1">
    <source>
        <dbReference type="EMBL" id="KAF7358044.1"/>
    </source>
</evidence>
<comment type="caution">
    <text evidence="1">The sequence shown here is derived from an EMBL/GenBank/DDBJ whole genome shotgun (WGS) entry which is preliminary data.</text>
</comment>
<dbReference type="Gene3D" id="3.80.10.10">
    <property type="entry name" value="Ribonuclease Inhibitor"/>
    <property type="match status" value="1"/>
</dbReference>
<protein>
    <recommendedName>
        <fullName evidence="3">F-box domain-containing protein</fullName>
    </recommendedName>
</protein>
<name>A0A8H7D116_9AGAR</name>
<evidence type="ECO:0000313" key="2">
    <source>
        <dbReference type="Proteomes" id="UP000620124"/>
    </source>
</evidence>
<dbReference type="Proteomes" id="UP000620124">
    <property type="component" value="Unassembled WGS sequence"/>
</dbReference>
<sequence>MDATRSTDLMDSPFREHFDTNYIPSDAEIERIRAHLVPHEGELTRLESLIHVLIAQRDQIRDYIKPHRALISHPRRMPREIVEEIFHHCVPIRHNAVMRSAEAPLLLGRICSSWRSITFSTPRLWASLHIPTNFIGHSGERKAALVDWLERSAQLPLSLSVICFWDDFPELNPLLQVSTRWHSLDIYISRSKNLLQLAAVDAPMLRNLQIIFPHGFETPQDAPQVLSSNLIRRMKSGRVTIVASELNALVPKEPFAWDHLTDLSLKGQYSHIFLESGTAYKLLKGCPHLMSLKVHIRCSVGDHKLLLLPALESLIIADSSPTDALQSFFKQLIMPALTRFHLTIHYSSPASALPPAFFERLAERSPLISDLDIDVFDSMRNSIVPTLQLFPRLAILKLAARYVHCSDAEQHLLEPNAAKLLAFLAPDTSGRSPCSELKSVIVESHSVDTDVLVDFLQKQLDCGTNLRRFELHSRTVLPHILPDIKFAADRGLVVALKYKPVDKGPKSTPWEGIQR</sequence>
<accession>A0A8H7D116</accession>
<proteinExistence type="predicted"/>
<gene>
    <name evidence="1" type="ORF">MVEN_00851600</name>
</gene>
<keyword evidence="2" id="KW-1185">Reference proteome</keyword>
<reference evidence="1" key="1">
    <citation type="submission" date="2020-05" db="EMBL/GenBank/DDBJ databases">
        <title>Mycena genomes resolve the evolution of fungal bioluminescence.</title>
        <authorList>
            <person name="Tsai I.J."/>
        </authorList>
    </citation>
    <scope>NUCLEOTIDE SEQUENCE</scope>
    <source>
        <strain evidence="1">CCC161011</strain>
    </source>
</reference>